<name>A0A6M3HUL5_9GAMM</name>
<dbReference type="AlphaFoldDB" id="A0A6M3HUL5"/>
<dbReference type="Proteomes" id="UP000503320">
    <property type="component" value="Chromosome"/>
</dbReference>
<dbReference type="SUPFAM" id="SSF143880">
    <property type="entry name" value="NE0471 N-terminal domain-like"/>
    <property type="match status" value="1"/>
</dbReference>
<organism evidence="1 2">
    <name type="scientific">Allofrancisella frigidaquae</name>
    <dbReference type="NCBI Taxonomy" id="1085644"/>
    <lineage>
        <taxon>Bacteria</taxon>
        <taxon>Pseudomonadati</taxon>
        <taxon>Pseudomonadota</taxon>
        <taxon>Gammaproteobacteria</taxon>
        <taxon>Thiotrichales</taxon>
        <taxon>Francisellaceae</taxon>
        <taxon>Allofrancisella</taxon>
    </lineage>
</organism>
<dbReference type="KEGG" id="afri:E3E15_05295"/>
<dbReference type="Pfam" id="PF10387">
    <property type="entry name" value="DUF2442"/>
    <property type="match status" value="1"/>
</dbReference>
<proteinExistence type="predicted"/>
<evidence type="ECO:0000313" key="2">
    <source>
        <dbReference type="Proteomes" id="UP000503320"/>
    </source>
</evidence>
<evidence type="ECO:0000313" key="1">
    <source>
        <dbReference type="EMBL" id="QIV94797.1"/>
    </source>
</evidence>
<dbReference type="InterPro" id="IPR018841">
    <property type="entry name" value="DUF2442"/>
</dbReference>
<reference evidence="1 2" key="1">
    <citation type="submission" date="2019-03" db="EMBL/GenBank/DDBJ databases">
        <title>Complete Genome Sequence of Allofrancisella frigidaquae Strain SYSU 10HL1970 Isolated from Water-Cooling Systems in China.</title>
        <authorList>
            <person name="Ohrman C."/>
            <person name="Uneklint I."/>
            <person name="Sjodin A."/>
        </authorList>
    </citation>
    <scope>NUCLEOTIDE SEQUENCE [LARGE SCALE GENOMIC DNA]</scope>
    <source>
        <strain evidence="1 2">SYSU 10HL1970</strain>
    </source>
</reference>
<dbReference type="Gene3D" id="3.30.2020.10">
    <property type="entry name" value="NE0471-like N-terminal domain"/>
    <property type="match status" value="1"/>
</dbReference>
<gene>
    <name evidence="1" type="ORF">E3E15_05295</name>
</gene>
<dbReference type="RefSeq" id="WP_035719683.1">
    <property type="nucleotide sequence ID" value="NZ_CP038017.1"/>
</dbReference>
<dbReference type="InterPro" id="IPR036782">
    <property type="entry name" value="NE0471-like_N"/>
</dbReference>
<accession>A0A6M3HUL5</accession>
<protein>
    <submittedName>
        <fullName evidence="1">DUF2442 domain-containing protein</fullName>
    </submittedName>
</protein>
<dbReference type="EMBL" id="CP038017">
    <property type="protein sequence ID" value="QIV94797.1"/>
    <property type="molecule type" value="Genomic_DNA"/>
</dbReference>
<sequence>MWKDPINVQVTSKNTLEVLFEDGLKGQIIFYPSRFRGVFKSLEDENEFKKVFIDREIGTVTWENGLDLAPDVMYEQISKKGQWVLE</sequence>
<keyword evidence="2" id="KW-1185">Reference proteome</keyword>